<sequence>MSAGKVIAGLGFGIAIGTAFGFYALAPNVEGGPSGSAAAVQQELSDEKAARTVAEQEAEVSDEVLDSIADLAVRNRLAEKSVAVFHTGDAPEGAVDGVKELVEKAGGTVAGEVTLEDKILSADHGDELKSIAANSLPAGARLSEDNLNPGMHAGQLLAAAVGAGDKAASESDRAVVMGALGKDGYISVVGDAPADSDLAVIITGDSSGDAETGNYGTQFLSDFAAGMDSTMGGVVLAGERGSADAEGAVGMIRADKDAKEDVSTVDNVGSVAGQVTVIRALQQQGEDRAGHYGTAPNAAAGTIE</sequence>
<keyword evidence="1" id="KW-0472">Membrane</keyword>
<evidence type="ECO:0000313" key="2">
    <source>
        <dbReference type="EMBL" id="HIW95687.1"/>
    </source>
</evidence>
<dbReference type="EMBL" id="DXFZ01000050">
    <property type="protein sequence ID" value="HIW95687.1"/>
    <property type="molecule type" value="Genomic_DNA"/>
</dbReference>
<keyword evidence="1" id="KW-0812">Transmembrane</keyword>
<name>A0A9D1RXR3_9CORY</name>
<keyword evidence="1" id="KW-1133">Transmembrane helix</keyword>
<dbReference type="Pfam" id="PF11382">
    <property type="entry name" value="MctB"/>
    <property type="match status" value="1"/>
</dbReference>
<dbReference type="AlphaFoldDB" id="A0A9D1RXR3"/>
<reference evidence="2" key="2">
    <citation type="submission" date="2021-04" db="EMBL/GenBank/DDBJ databases">
        <authorList>
            <person name="Gilroy R."/>
        </authorList>
    </citation>
    <scope>NUCLEOTIDE SEQUENCE</scope>
    <source>
        <strain evidence="2">4376</strain>
    </source>
</reference>
<gene>
    <name evidence="2" type="ORF">H9867_04285</name>
</gene>
<dbReference type="GO" id="GO:0016020">
    <property type="term" value="C:membrane"/>
    <property type="evidence" value="ECO:0007669"/>
    <property type="project" value="InterPro"/>
</dbReference>
<evidence type="ECO:0000256" key="1">
    <source>
        <dbReference type="SAM" id="Phobius"/>
    </source>
</evidence>
<dbReference type="GO" id="GO:0055070">
    <property type="term" value="P:copper ion homeostasis"/>
    <property type="evidence" value="ECO:0007669"/>
    <property type="project" value="InterPro"/>
</dbReference>
<dbReference type="Proteomes" id="UP000824189">
    <property type="component" value="Unassembled WGS sequence"/>
</dbReference>
<dbReference type="InterPro" id="IPR021522">
    <property type="entry name" value="MctB"/>
</dbReference>
<feature type="transmembrane region" description="Helical" evidence="1">
    <location>
        <begin position="6"/>
        <end position="26"/>
    </location>
</feature>
<proteinExistence type="predicted"/>
<evidence type="ECO:0000313" key="3">
    <source>
        <dbReference type="Proteomes" id="UP000824189"/>
    </source>
</evidence>
<comment type="caution">
    <text evidence="2">The sequence shown here is derived from an EMBL/GenBank/DDBJ whole genome shotgun (WGS) entry which is preliminary data.</text>
</comment>
<protein>
    <submittedName>
        <fullName evidence="2">Copper transporter</fullName>
    </submittedName>
</protein>
<reference evidence="2" key="1">
    <citation type="journal article" date="2021" name="PeerJ">
        <title>Extensive microbial diversity within the chicken gut microbiome revealed by metagenomics and culture.</title>
        <authorList>
            <person name="Gilroy R."/>
            <person name="Ravi A."/>
            <person name="Getino M."/>
            <person name="Pursley I."/>
            <person name="Horton D.L."/>
            <person name="Alikhan N.F."/>
            <person name="Baker D."/>
            <person name="Gharbi K."/>
            <person name="Hall N."/>
            <person name="Watson M."/>
            <person name="Adriaenssens E.M."/>
            <person name="Foster-Nyarko E."/>
            <person name="Jarju S."/>
            <person name="Secka A."/>
            <person name="Antonio M."/>
            <person name="Oren A."/>
            <person name="Chaudhuri R.R."/>
            <person name="La Ragione R."/>
            <person name="Hildebrand F."/>
            <person name="Pallen M.J."/>
        </authorList>
    </citation>
    <scope>NUCLEOTIDE SEQUENCE</scope>
    <source>
        <strain evidence="2">4376</strain>
    </source>
</reference>
<organism evidence="2 3">
    <name type="scientific">Candidatus Corynebacterium gallistercoris</name>
    <dbReference type="NCBI Taxonomy" id="2838530"/>
    <lineage>
        <taxon>Bacteria</taxon>
        <taxon>Bacillati</taxon>
        <taxon>Actinomycetota</taxon>
        <taxon>Actinomycetes</taxon>
        <taxon>Mycobacteriales</taxon>
        <taxon>Corynebacteriaceae</taxon>
        <taxon>Corynebacterium</taxon>
    </lineage>
</organism>
<accession>A0A9D1RXR3</accession>